<dbReference type="SMART" id="SM00066">
    <property type="entry name" value="GAL4"/>
    <property type="match status" value="1"/>
</dbReference>
<reference evidence="3" key="1">
    <citation type="submission" date="2021-03" db="EMBL/GenBank/DDBJ databases">
        <title>Revisited historic fungal species revealed as producer of novel bioactive compounds through whole genome sequencing and comparative genomics.</title>
        <authorList>
            <person name="Vignolle G.A."/>
            <person name="Hochenegger N."/>
            <person name="Mach R.L."/>
            <person name="Mach-Aigner A.R."/>
            <person name="Javad Rahimi M."/>
            <person name="Salim K.A."/>
            <person name="Chan C.M."/>
            <person name="Lim L.B.L."/>
            <person name="Cai F."/>
            <person name="Druzhinina I.S."/>
            <person name="U'Ren J.M."/>
            <person name="Derntl C."/>
        </authorList>
    </citation>
    <scope>NUCLEOTIDE SEQUENCE</scope>
    <source>
        <strain evidence="3">TUCIM 5799</strain>
    </source>
</reference>
<evidence type="ECO:0000259" key="2">
    <source>
        <dbReference type="PROSITE" id="PS50048"/>
    </source>
</evidence>
<dbReference type="PANTHER" id="PTHR47840">
    <property type="entry name" value="ZN(II)2CYS6 TRANSCRIPTION FACTOR (EUROFUNG)-RELATED"/>
    <property type="match status" value="1"/>
</dbReference>
<feature type="domain" description="Zn(2)-C6 fungal-type" evidence="2">
    <location>
        <begin position="18"/>
        <end position="50"/>
    </location>
</feature>
<dbReference type="Proteomes" id="UP000829685">
    <property type="component" value="Unassembled WGS sequence"/>
</dbReference>
<dbReference type="CDD" id="cd12148">
    <property type="entry name" value="fungal_TF_MHR"/>
    <property type="match status" value="1"/>
</dbReference>
<dbReference type="Pfam" id="PF00172">
    <property type="entry name" value="Zn_clus"/>
    <property type="match status" value="1"/>
</dbReference>
<dbReference type="SUPFAM" id="SSF57701">
    <property type="entry name" value="Zn2/Cys6 DNA-binding domain"/>
    <property type="match status" value="1"/>
</dbReference>
<comment type="caution">
    <text evidence="3">The sequence shown here is derived from an EMBL/GenBank/DDBJ whole genome shotgun (WGS) entry which is preliminary data.</text>
</comment>
<protein>
    <recommendedName>
        <fullName evidence="2">Zn(2)-C6 fungal-type domain-containing protein</fullName>
    </recommendedName>
</protein>
<dbReference type="InterPro" id="IPR036864">
    <property type="entry name" value="Zn2-C6_fun-type_DNA-bd_sf"/>
</dbReference>
<accession>A0A9P9WJ89</accession>
<gene>
    <name evidence="3" type="ORF">JX265_007700</name>
</gene>
<name>A0A9P9WJ89_9PEZI</name>
<evidence type="ECO:0000313" key="4">
    <source>
        <dbReference type="Proteomes" id="UP000829685"/>
    </source>
</evidence>
<dbReference type="PANTHER" id="PTHR47840:SF3">
    <property type="entry name" value="ZN(II)2CYS6 TRANSCRIPTION FACTOR (EUROFUNG)"/>
    <property type="match status" value="1"/>
</dbReference>
<dbReference type="AlphaFoldDB" id="A0A9P9WJ89"/>
<dbReference type="PROSITE" id="PS50048">
    <property type="entry name" value="ZN2_CY6_FUNGAL_2"/>
    <property type="match status" value="1"/>
</dbReference>
<dbReference type="GO" id="GO:0000981">
    <property type="term" value="F:DNA-binding transcription factor activity, RNA polymerase II-specific"/>
    <property type="evidence" value="ECO:0007669"/>
    <property type="project" value="InterPro"/>
</dbReference>
<keyword evidence="1" id="KW-0539">Nucleus</keyword>
<proteinExistence type="predicted"/>
<dbReference type="InterPro" id="IPR001138">
    <property type="entry name" value="Zn2Cys6_DnaBD"/>
</dbReference>
<dbReference type="PROSITE" id="PS00463">
    <property type="entry name" value="ZN2_CY6_FUNGAL_1"/>
    <property type="match status" value="1"/>
</dbReference>
<evidence type="ECO:0000313" key="3">
    <source>
        <dbReference type="EMBL" id="KAI1866399.1"/>
    </source>
</evidence>
<evidence type="ECO:0000256" key="1">
    <source>
        <dbReference type="ARBA" id="ARBA00023242"/>
    </source>
</evidence>
<dbReference type="Gene3D" id="4.10.240.10">
    <property type="entry name" value="Zn(2)-C6 fungal-type DNA-binding domain"/>
    <property type="match status" value="1"/>
</dbReference>
<keyword evidence="4" id="KW-1185">Reference proteome</keyword>
<sequence length="652" mass="72133">MSMTGISAPRKVRKGTRSCIECRRRKLRCSWTSDSARVCRRCEERSLQCVPQTLSSPSSSQPPQSTRERVQWLEQQVAGLSKSVQALEEKQNGAPQLSNEVSPASISYEDAAGSDMSESEASIPDAAISTQPTYLGALFNNSLISSVNEINDDPGRNQPPSQLADTARALLRPLIPRKEDLAVIASRATGWLTVLNDILPIDSAVKSGDEMLARYDEVNRVTADPFTLASWLMMVALSAEHNPSIVLRTGLPGNGCRAGSEYSRPVVDAVERAIISCDRLMTTVEGIEVAILLVRLHMTRGNFKKGFLTLRRALAVAELLGLPRMVNGPKAALWRFLCIAERFQSMVLAFPSATRYYGVQKSATLFDDGGHLVPREFLFRLSDIAVNLGGPGDLHNNSPSLEELQNTVEKLDRDILALAALAPPTWWTGTRYLTPPERFMQYLYYYIRIRIHLPLVLLRNTSDQSRQSQSMCIENCRALLEAYLGLYTLLPEGNFIHWVMDLQTYTASVVLVLANHAAFSSDSEQRVSGGPQPPADRDLLARVLNAMEQNLSESGPDISKQAITSIRALTQLLEKGDAASDLGDMMLSVPLLGKLHVRRKRASESQGIPEEAIQGNPALSLPDDVFQDFETAPFSWSVEEAYDLFFYEPTQF</sequence>
<organism evidence="3 4">
    <name type="scientific">Neoarthrinium moseri</name>
    <dbReference type="NCBI Taxonomy" id="1658444"/>
    <lineage>
        <taxon>Eukaryota</taxon>
        <taxon>Fungi</taxon>
        <taxon>Dikarya</taxon>
        <taxon>Ascomycota</taxon>
        <taxon>Pezizomycotina</taxon>
        <taxon>Sordariomycetes</taxon>
        <taxon>Xylariomycetidae</taxon>
        <taxon>Amphisphaeriales</taxon>
        <taxon>Apiosporaceae</taxon>
        <taxon>Neoarthrinium</taxon>
    </lineage>
</organism>
<dbReference type="CDD" id="cd00067">
    <property type="entry name" value="GAL4"/>
    <property type="match status" value="1"/>
</dbReference>
<dbReference type="GO" id="GO:0008270">
    <property type="term" value="F:zinc ion binding"/>
    <property type="evidence" value="ECO:0007669"/>
    <property type="project" value="InterPro"/>
</dbReference>
<dbReference type="EMBL" id="JAFIMR010000020">
    <property type="protein sequence ID" value="KAI1866399.1"/>
    <property type="molecule type" value="Genomic_DNA"/>
</dbReference>